<dbReference type="Gene3D" id="3.40.50.1820">
    <property type="entry name" value="alpha/beta hydrolase"/>
    <property type="match status" value="1"/>
</dbReference>
<accession>A0A2D2LTE8</accession>
<dbReference type="InterPro" id="IPR029058">
    <property type="entry name" value="AB_hydrolase_fold"/>
</dbReference>
<dbReference type="SUPFAM" id="SSF53474">
    <property type="entry name" value="alpha/beta-Hydrolases"/>
    <property type="match status" value="1"/>
</dbReference>
<dbReference type="RefSeq" id="WP_100269638.1">
    <property type="nucleotide sequence ID" value="NZ_CP024443.1"/>
</dbReference>
<dbReference type="STRING" id="34062.AXE82_09825"/>
<reference evidence="2" key="1">
    <citation type="submission" date="2017-11" db="EMBL/GenBank/DDBJ databases">
        <title>Complete genome sequence of Moraxella osloensis NP7 isolated from human skin.</title>
        <authorList>
            <person name="Lee K."/>
            <person name="Lim J.Y."/>
            <person name="Hwang I."/>
        </authorList>
    </citation>
    <scope>NUCLEOTIDE SEQUENCE [LARGE SCALE GENOMIC DNA]</scope>
    <source>
        <strain evidence="2">NP7</strain>
    </source>
</reference>
<protein>
    <submittedName>
        <fullName evidence="1">Alpha/beta hydrolase</fullName>
    </submittedName>
</protein>
<organism evidence="1 2">
    <name type="scientific">Faucicola osloensis</name>
    <name type="common">Moraxella osloensis</name>
    <dbReference type="NCBI Taxonomy" id="34062"/>
    <lineage>
        <taxon>Bacteria</taxon>
        <taxon>Pseudomonadati</taxon>
        <taxon>Pseudomonadota</taxon>
        <taxon>Gammaproteobacteria</taxon>
        <taxon>Moraxellales</taxon>
        <taxon>Moraxellaceae</taxon>
        <taxon>Faucicola</taxon>
    </lineage>
</organism>
<evidence type="ECO:0000313" key="1">
    <source>
        <dbReference type="EMBL" id="ATR78309.1"/>
    </source>
</evidence>
<proteinExistence type="predicted"/>
<evidence type="ECO:0000313" key="2">
    <source>
        <dbReference type="Proteomes" id="UP000229340"/>
    </source>
</evidence>
<dbReference type="AlphaFoldDB" id="A0A2D2LTE8"/>
<dbReference type="EMBL" id="CP024443">
    <property type="protein sequence ID" value="ATR78309.1"/>
    <property type="molecule type" value="Genomic_DNA"/>
</dbReference>
<keyword evidence="1" id="KW-0378">Hydrolase</keyword>
<dbReference type="PANTHER" id="PTHR37946">
    <property type="entry name" value="SLL1969 PROTEIN"/>
    <property type="match status" value="1"/>
</dbReference>
<dbReference type="GO" id="GO:0016787">
    <property type="term" value="F:hydrolase activity"/>
    <property type="evidence" value="ECO:0007669"/>
    <property type="project" value="UniProtKB-KW"/>
</dbReference>
<sequence>MIKRQPKPLVILIHGLHMHAWAMRPLAKKLSKLGYECHRFGYFSVAHNLANHSRRLHRWLTNHEKTGVPIYLVGHSLGGLVIRDFLQRYPQWQITRCVTLGTPHNGSISANNIVKILPKFVGRSYLQGLDGNAPVLNDEVQLGSIAGVRSVGLGKVVLPRNRELAKLEPHLQPNDGTVFVHETQLATAKDHITVNASHTGLLINDEVAIQIHHFLQQGHFLHTKNC</sequence>
<gene>
    <name evidence="1" type="ORF">NP7_02945</name>
</gene>
<dbReference type="Pfam" id="PF02089">
    <property type="entry name" value="Palm_thioest"/>
    <property type="match status" value="1"/>
</dbReference>
<dbReference type="PANTHER" id="PTHR37946:SF1">
    <property type="entry name" value="SLL1969 PROTEIN"/>
    <property type="match status" value="1"/>
</dbReference>
<dbReference type="Proteomes" id="UP000229340">
    <property type="component" value="Chromosome"/>
</dbReference>
<name>A0A2D2LTE8_FAUOS</name>